<dbReference type="GO" id="GO:0005524">
    <property type="term" value="F:ATP binding"/>
    <property type="evidence" value="ECO:0007669"/>
    <property type="project" value="InterPro"/>
</dbReference>
<dbReference type="InterPro" id="IPR014721">
    <property type="entry name" value="Ribsml_uS5_D2-typ_fold_subgr"/>
</dbReference>
<dbReference type="AlphaFoldDB" id="K1TCR0"/>
<dbReference type="Pfam" id="PF00288">
    <property type="entry name" value="GHMP_kinases_N"/>
    <property type="match status" value="1"/>
</dbReference>
<accession>K1TCR0</accession>
<proteinExistence type="predicted"/>
<dbReference type="SUPFAM" id="SSF54211">
    <property type="entry name" value="Ribosomal protein S5 domain 2-like"/>
    <property type="match status" value="1"/>
</dbReference>
<dbReference type="InterPro" id="IPR006204">
    <property type="entry name" value="GHMP_kinase_N_dom"/>
</dbReference>
<keyword evidence="2" id="KW-0808">Transferase</keyword>
<evidence type="ECO:0000313" key="2">
    <source>
        <dbReference type="EMBL" id="EKC70972.1"/>
    </source>
</evidence>
<gene>
    <name evidence="2" type="ORF">LEA_07507</name>
</gene>
<feature type="non-terminal residue" evidence="2">
    <location>
        <position position="127"/>
    </location>
</feature>
<dbReference type="Gene3D" id="3.30.230.10">
    <property type="match status" value="1"/>
</dbReference>
<comment type="caution">
    <text evidence="2">The sequence shown here is derived from an EMBL/GenBank/DDBJ whole genome shotgun (WGS) entry which is preliminary data.</text>
</comment>
<dbReference type="EMBL" id="AJWY01004947">
    <property type="protein sequence ID" value="EKC70972.1"/>
    <property type="molecule type" value="Genomic_DNA"/>
</dbReference>
<dbReference type="GO" id="GO:0016301">
    <property type="term" value="F:kinase activity"/>
    <property type="evidence" value="ECO:0007669"/>
    <property type="project" value="UniProtKB-KW"/>
</dbReference>
<evidence type="ECO:0000259" key="1">
    <source>
        <dbReference type="Pfam" id="PF00288"/>
    </source>
</evidence>
<protein>
    <submittedName>
        <fullName evidence="2">Galactokinase</fullName>
    </submittedName>
</protein>
<organism evidence="2">
    <name type="scientific">human gut metagenome</name>
    <dbReference type="NCBI Taxonomy" id="408170"/>
    <lineage>
        <taxon>unclassified sequences</taxon>
        <taxon>metagenomes</taxon>
        <taxon>organismal metagenomes</taxon>
    </lineage>
</organism>
<keyword evidence="2" id="KW-0418">Kinase</keyword>
<reference evidence="2" key="1">
    <citation type="journal article" date="2013" name="Environ. Microbiol.">
        <title>Microbiota from the distal guts of lean and obese adolescents exhibit partial functional redundancy besides clear differences in community structure.</title>
        <authorList>
            <person name="Ferrer M."/>
            <person name="Ruiz A."/>
            <person name="Lanza F."/>
            <person name="Haange S.B."/>
            <person name="Oberbach A."/>
            <person name="Till H."/>
            <person name="Bargiela R."/>
            <person name="Campoy C."/>
            <person name="Segura M.T."/>
            <person name="Richter M."/>
            <person name="von Bergen M."/>
            <person name="Seifert J."/>
            <person name="Suarez A."/>
        </authorList>
    </citation>
    <scope>NUCLEOTIDE SEQUENCE</scope>
</reference>
<sequence length="127" mass="14180">MYLAEAVFLLLAAFETLIATAIDSYYNNNQIGAVEIAKIGQYAENFYFGKKSGLMDQMVCSVGGFVFLDFQNIQNPSIQKIDFDLSKTGYALIITDTKGDHSDLTDDYVAVRTEMDEVAEYFGKKVL</sequence>
<name>K1TCR0_9ZZZZ</name>
<feature type="domain" description="GHMP kinase N-terminal" evidence="1">
    <location>
        <begin position="12"/>
        <end position="64"/>
    </location>
</feature>
<dbReference type="InterPro" id="IPR020568">
    <property type="entry name" value="Ribosomal_Su5_D2-typ_SF"/>
</dbReference>